<protein>
    <recommendedName>
        <fullName evidence="2">PDZ domain-containing protein</fullName>
    </recommendedName>
</protein>
<reference evidence="4" key="1">
    <citation type="journal article" date="2017" name="Nat. Commun.">
        <title>The North American bullfrog draft genome provides insight into hormonal regulation of long noncoding RNA.</title>
        <authorList>
            <person name="Hammond S.A."/>
            <person name="Warren R.L."/>
            <person name="Vandervalk B.P."/>
            <person name="Kucuk E."/>
            <person name="Khan H."/>
            <person name="Gibb E.A."/>
            <person name="Pandoh P."/>
            <person name="Kirk H."/>
            <person name="Zhao Y."/>
            <person name="Jones M."/>
            <person name="Mungall A.J."/>
            <person name="Coope R."/>
            <person name="Pleasance S."/>
            <person name="Moore R.A."/>
            <person name="Holt R.A."/>
            <person name="Round J.M."/>
            <person name="Ohora S."/>
            <person name="Walle B.V."/>
            <person name="Veldhoen N."/>
            <person name="Helbing C.C."/>
            <person name="Birol I."/>
        </authorList>
    </citation>
    <scope>NUCLEOTIDE SEQUENCE [LARGE SCALE GENOMIC DNA]</scope>
</reference>
<feature type="domain" description="PDZ" evidence="2">
    <location>
        <begin position="285"/>
        <end position="331"/>
    </location>
</feature>
<evidence type="ECO:0000313" key="3">
    <source>
        <dbReference type="EMBL" id="PIO36313.1"/>
    </source>
</evidence>
<organism evidence="3 4">
    <name type="scientific">Aquarana catesbeiana</name>
    <name type="common">American bullfrog</name>
    <name type="synonym">Rana catesbeiana</name>
    <dbReference type="NCBI Taxonomy" id="8400"/>
    <lineage>
        <taxon>Eukaryota</taxon>
        <taxon>Metazoa</taxon>
        <taxon>Chordata</taxon>
        <taxon>Craniata</taxon>
        <taxon>Vertebrata</taxon>
        <taxon>Euteleostomi</taxon>
        <taxon>Amphibia</taxon>
        <taxon>Batrachia</taxon>
        <taxon>Anura</taxon>
        <taxon>Neobatrachia</taxon>
        <taxon>Ranoidea</taxon>
        <taxon>Ranidae</taxon>
        <taxon>Aquarana</taxon>
    </lineage>
</organism>
<feature type="compositionally biased region" description="Acidic residues" evidence="1">
    <location>
        <begin position="45"/>
        <end position="55"/>
    </location>
</feature>
<dbReference type="EMBL" id="KV926850">
    <property type="protein sequence ID" value="PIO36313.1"/>
    <property type="molecule type" value="Genomic_DNA"/>
</dbReference>
<evidence type="ECO:0000259" key="2">
    <source>
        <dbReference type="PROSITE" id="PS50106"/>
    </source>
</evidence>
<feature type="domain" description="PDZ" evidence="2">
    <location>
        <begin position="476"/>
        <end position="541"/>
    </location>
</feature>
<feature type="non-terminal residue" evidence="3">
    <location>
        <position position="636"/>
    </location>
</feature>
<dbReference type="PANTHER" id="PTHR19964:SF10">
    <property type="entry name" value="MULTIPLE PDZ DOMAIN PROTEIN"/>
    <property type="match status" value="1"/>
</dbReference>
<dbReference type="CDD" id="cd06673">
    <property type="entry name" value="PDZ10_MUPP1-PDZ8_PATJ-like"/>
    <property type="match status" value="1"/>
</dbReference>
<feature type="domain" description="PDZ" evidence="2">
    <location>
        <begin position="554"/>
        <end position="622"/>
    </location>
</feature>
<dbReference type="SUPFAM" id="SSF50156">
    <property type="entry name" value="PDZ domain-like"/>
    <property type="match status" value="5"/>
</dbReference>
<dbReference type="PROSITE" id="PS50106">
    <property type="entry name" value="PDZ"/>
    <property type="match status" value="5"/>
</dbReference>
<keyword evidence="4" id="KW-1185">Reference proteome</keyword>
<evidence type="ECO:0000313" key="4">
    <source>
        <dbReference type="Proteomes" id="UP000228934"/>
    </source>
</evidence>
<dbReference type="Proteomes" id="UP000228934">
    <property type="component" value="Unassembled WGS sequence"/>
</dbReference>
<dbReference type="Pfam" id="PF00595">
    <property type="entry name" value="PDZ"/>
    <property type="match status" value="4"/>
</dbReference>
<feature type="domain" description="PDZ" evidence="2">
    <location>
        <begin position="384"/>
        <end position="446"/>
    </location>
</feature>
<name>A0A2G9SA32_AQUCT</name>
<feature type="non-terminal residue" evidence="3">
    <location>
        <position position="1"/>
    </location>
</feature>
<dbReference type="SMART" id="SM00228">
    <property type="entry name" value="PDZ"/>
    <property type="match status" value="5"/>
</dbReference>
<dbReference type="CDD" id="cd06674">
    <property type="entry name" value="PDZ11_MUPP1-PDZ9_PATJ-like"/>
    <property type="match status" value="1"/>
</dbReference>
<evidence type="ECO:0000256" key="1">
    <source>
        <dbReference type="SAM" id="MobiDB-lite"/>
    </source>
</evidence>
<feature type="region of interest" description="Disordered" evidence="1">
    <location>
        <begin position="27"/>
        <end position="61"/>
    </location>
</feature>
<dbReference type="InterPro" id="IPR036034">
    <property type="entry name" value="PDZ_sf"/>
</dbReference>
<dbReference type="InterPro" id="IPR001478">
    <property type="entry name" value="PDZ"/>
</dbReference>
<accession>A0A2G9SA32</accession>
<feature type="region of interest" description="Disordered" evidence="1">
    <location>
        <begin position="214"/>
        <end position="235"/>
    </location>
</feature>
<dbReference type="OrthoDB" id="6022711at2759"/>
<gene>
    <name evidence="3" type="ORF">AB205_0019000</name>
</gene>
<dbReference type="FunFam" id="2.30.42.10:FF:000051">
    <property type="entry name" value="Multiple PDZ domain protein isoform X1"/>
    <property type="match status" value="1"/>
</dbReference>
<dbReference type="PANTHER" id="PTHR19964">
    <property type="entry name" value="MULTIPLE PDZ DOMAIN PROTEIN"/>
    <property type="match status" value="1"/>
</dbReference>
<proteinExistence type="predicted"/>
<feature type="domain" description="PDZ" evidence="2">
    <location>
        <begin position="69"/>
        <end position="157"/>
    </location>
</feature>
<dbReference type="Gene3D" id="2.30.42.10">
    <property type="match status" value="5"/>
</dbReference>
<dbReference type="CDD" id="cd06671">
    <property type="entry name" value="PDZ7_MUPP1-PD6_PATJ-like"/>
    <property type="match status" value="1"/>
</dbReference>
<dbReference type="AlphaFoldDB" id="A0A2G9SA32"/>
<dbReference type="InterPro" id="IPR051342">
    <property type="entry name" value="PDZ_scaffold"/>
</dbReference>
<sequence>FCSITYVPSENLEEYLSNIGQLSEGTLSLEPLPVQNTSDAPELPEREEGEGEESELEHGAFSNWNTPRRVELWREPGKSLGISIVGGRGMGSRLSNGEVMRGIFIKHILEDSPAGKNGTLKTGDRIVEVDGIDLRDASHEQAVEAIRKAGNPVVFLVQSIITRPRPESLYCSPSASAYRGHPPTNPFSHHSSKGTMNPVRIAFRCSPTNPFAPTPFKASSNSDSETEKTTFSNLAPVSSTFTTGAGHVQITPSTFSKDPDKEDEFGYSWRKISQRYGNLPGELHMIELEKGKTGLGLSLAGNKDRSRMSVFIVGIDPNGAAGKDGRLQIADENKDAVSQMAVCPVKTTDLCPSNSSAFPSQENEENIPALAPPTSFGSFKNVFHVDLPKDQGGLGIAISEEDTLNGVVIKSLTDYGAAAKDGRIKVGDRILAVDDEPVVGAAIDKVPVAPQLLRHFLQTQPLVQLYLDVKPQLTYLKGERGAIIIHEVYEEGAASKDGRLWAGDQILEVNGIDLRNATHDEAINVLRQTPQKVRLSVYRDEAQYKEEDMYDILNVELQKKPGKGLGLSIVGKRNDTGVFVSDIVKGGIAETDGRLVQGDQLLTVNGEDVRNATQEAVAALLKVNIACWVQNVLFEH</sequence>